<sequence length="65" mass="7560">MEALLLNNEIVAPEKKFESQSEIVLPQSRRRVSPILDPFTLSFIIRQLLASNHRPYQPDVELNKE</sequence>
<proteinExistence type="predicted"/>
<gene>
    <name evidence="1" type="ORF">WN48_08993</name>
</gene>
<dbReference type="AlphaFoldDB" id="A0A310SNZ8"/>
<dbReference type="EMBL" id="KQ760645">
    <property type="protein sequence ID" value="OAD59679.1"/>
    <property type="molecule type" value="Genomic_DNA"/>
</dbReference>
<reference evidence="1 2" key="1">
    <citation type="submission" date="2015-07" db="EMBL/GenBank/DDBJ databases">
        <title>The genome of Eufriesea mexicana.</title>
        <authorList>
            <person name="Pan H."/>
            <person name="Kapheim K."/>
        </authorList>
    </citation>
    <scope>NUCLEOTIDE SEQUENCE [LARGE SCALE GENOMIC DNA]</scope>
    <source>
        <strain evidence="1">0111107269</strain>
        <tissue evidence="1">Whole body</tissue>
    </source>
</reference>
<dbReference type="Proteomes" id="UP000250275">
    <property type="component" value="Unassembled WGS sequence"/>
</dbReference>
<organism evidence="1 2">
    <name type="scientific">Eufriesea mexicana</name>
    <dbReference type="NCBI Taxonomy" id="516756"/>
    <lineage>
        <taxon>Eukaryota</taxon>
        <taxon>Metazoa</taxon>
        <taxon>Ecdysozoa</taxon>
        <taxon>Arthropoda</taxon>
        <taxon>Hexapoda</taxon>
        <taxon>Insecta</taxon>
        <taxon>Pterygota</taxon>
        <taxon>Neoptera</taxon>
        <taxon>Endopterygota</taxon>
        <taxon>Hymenoptera</taxon>
        <taxon>Apocrita</taxon>
        <taxon>Aculeata</taxon>
        <taxon>Apoidea</taxon>
        <taxon>Anthophila</taxon>
        <taxon>Apidae</taxon>
        <taxon>Eufriesea</taxon>
    </lineage>
</organism>
<name>A0A310SNZ8_9HYME</name>
<protein>
    <submittedName>
        <fullName evidence="1">Uncharacterized protein</fullName>
    </submittedName>
</protein>
<keyword evidence="2" id="KW-1185">Reference proteome</keyword>
<accession>A0A310SNZ8</accession>
<evidence type="ECO:0000313" key="1">
    <source>
        <dbReference type="EMBL" id="OAD59679.1"/>
    </source>
</evidence>
<evidence type="ECO:0000313" key="2">
    <source>
        <dbReference type="Proteomes" id="UP000250275"/>
    </source>
</evidence>
<dbReference type="OrthoDB" id="6366777at2759"/>